<protein>
    <recommendedName>
        <fullName evidence="9">Carbohydrate sulfotransferase</fullName>
        <ecNumber evidence="9">2.8.2.-</ecNumber>
    </recommendedName>
</protein>
<dbReference type="GO" id="GO:0016051">
    <property type="term" value="P:carbohydrate biosynthetic process"/>
    <property type="evidence" value="ECO:0007669"/>
    <property type="project" value="InterPro"/>
</dbReference>
<evidence type="ECO:0000256" key="1">
    <source>
        <dbReference type="ARBA" id="ARBA00004323"/>
    </source>
</evidence>
<keyword evidence="4" id="KW-0812">Transmembrane</keyword>
<proteinExistence type="inferred from homology"/>
<comment type="caution">
    <text evidence="11">The sequence shown here is derived from an EMBL/GenBank/DDBJ whole genome shotgun (WGS) entry which is preliminary data.</text>
</comment>
<dbReference type="GO" id="GO:0000139">
    <property type="term" value="C:Golgi membrane"/>
    <property type="evidence" value="ECO:0007669"/>
    <property type="project" value="UniProtKB-SubCell"/>
</dbReference>
<keyword evidence="9" id="KW-0119">Carbohydrate metabolism</keyword>
<keyword evidence="6 9" id="KW-0333">Golgi apparatus</keyword>
<keyword evidence="9" id="KW-0735">Signal-anchor</keyword>
<name>A0A553NEH5_TIGCA</name>
<keyword evidence="8 9" id="KW-0325">Glycoprotein</keyword>
<evidence type="ECO:0000256" key="4">
    <source>
        <dbReference type="ARBA" id="ARBA00022692"/>
    </source>
</evidence>
<dbReference type="EC" id="2.8.2.-" evidence="9"/>
<evidence type="ECO:0000256" key="2">
    <source>
        <dbReference type="ARBA" id="ARBA00006339"/>
    </source>
</evidence>
<evidence type="ECO:0000313" key="11">
    <source>
        <dbReference type="EMBL" id="TRY63815.1"/>
    </source>
</evidence>
<feature type="chain" id="PRO_5041990167" description="Carbohydrate sulfotransferase" evidence="10">
    <location>
        <begin position="26"/>
        <end position="302"/>
    </location>
</feature>
<dbReference type="AlphaFoldDB" id="A0A553NEH5"/>
<reference evidence="11 12" key="1">
    <citation type="journal article" date="2018" name="Nat. Ecol. Evol.">
        <title>Genomic signatures of mitonuclear coevolution across populations of Tigriopus californicus.</title>
        <authorList>
            <person name="Barreto F.S."/>
            <person name="Watson E.T."/>
            <person name="Lima T.G."/>
            <person name="Willett C.S."/>
            <person name="Edmands S."/>
            <person name="Li W."/>
            <person name="Burton R.S."/>
        </authorList>
    </citation>
    <scope>NUCLEOTIDE SEQUENCE [LARGE SCALE GENOMIC DNA]</scope>
    <source>
        <strain evidence="11 12">San Diego</strain>
    </source>
</reference>
<keyword evidence="7" id="KW-0472">Membrane</keyword>
<dbReference type="Pfam" id="PF03567">
    <property type="entry name" value="Sulfotransfer_2"/>
    <property type="match status" value="1"/>
</dbReference>
<evidence type="ECO:0000313" key="12">
    <source>
        <dbReference type="Proteomes" id="UP000318571"/>
    </source>
</evidence>
<dbReference type="PANTHER" id="PTHR12137:SF54">
    <property type="entry name" value="CARBOHYDRATE SULFOTRANSFERASE"/>
    <property type="match status" value="1"/>
</dbReference>
<dbReference type="InterPro" id="IPR018011">
    <property type="entry name" value="Carb_sulfotrans_8-10"/>
</dbReference>
<keyword evidence="5" id="KW-1133">Transmembrane helix</keyword>
<keyword evidence="3 9" id="KW-0808">Transferase</keyword>
<sequence>MLALSVVWFLSFFSFLAFICPSCFWEPSSFRPLMKTTAVLAPLPKLRNDTLPNRFQRASHLSPRELERLSWACQEIKANKLIQKPKRANKLVDWNMKFAYSIIQKSASSSIMQILAWWSSKYGRKRIKKYLMSNDSVTERINEFDLFRFTFVRHPLERLYSAFQDKIVNRAHRNIMNRSHILHHYGPTFENFSTYIVEELFRGSNEKFDRFNCHIAPQVIMGDFCQERYHFIGRVEQFQKDMKFVLRQLGFSEKYIQTRLDIRLNSSSKKSQNPQKFQQLPKHLLVALHRIYYLDFRVFGYQ</sequence>
<keyword evidence="10" id="KW-0732">Signal</keyword>
<dbReference type="Proteomes" id="UP000318571">
    <property type="component" value="Chromosome 10"/>
</dbReference>
<comment type="subcellular location">
    <subcellularLocation>
        <location evidence="1 9">Golgi apparatus membrane</location>
        <topology evidence="1 9">Single-pass type II membrane protein</topology>
    </subcellularLocation>
</comment>
<evidence type="ECO:0000256" key="6">
    <source>
        <dbReference type="ARBA" id="ARBA00023034"/>
    </source>
</evidence>
<evidence type="ECO:0000256" key="5">
    <source>
        <dbReference type="ARBA" id="ARBA00022989"/>
    </source>
</evidence>
<evidence type="ECO:0000256" key="9">
    <source>
        <dbReference type="RuleBase" id="RU364020"/>
    </source>
</evidence>
<evidence type="ECO:0000256" key="8">
    <source>
        <dbReference type="ARBA" id="ARBA00023180"/>
    </source>
</evidence>
<accession>A0A553NEH5</accession>
<evidence type="ECO:0000256" key="7">
    <source>
        <dbReference type="ARBA" id="ARBA00023136"/>
    </source>
</evidence>
<evidence type="ECO:0000256" key="3">
    <source>
        <dbReference type="ARBA" id="ARBA00022679"/>
    </source>
</evidence>
<organism evidence="11 12">
    <name type="scientific">Tigriopus californicus</name>
    <name type="common">Marine copepod</name>
    <dbReference type="NCBI Taxonomy" id="6832"/>
    <lineage>
        <taxon>Eukaryota</taxon>
        <taxon>Metazoa</taxon>
        <taxon>Ecdysozoa</taxon>
        <taxon>Arthropoda</taxon>
        <taxon>Crustacea</taxon>
        <taxon>Multicrustacea</taxon>
        <taxon>Hexanauplia</taxon>
        <taxon>Copepoda</taxon>
        <taxon>Harpacticoida</taxon>
        <taxon>Harpacticidae</taxon>
        <taxon>Tigriopus</taxon>
    </lineage>
</organism>
<comment type="similarity">
    <text evidence="2 9">Belongs to the sulfotransferase 2 family.</text>
</comment>
<dbReference type="GO" id="GO:0008146">
    <property type="term" value="F:sulfotransferase activity"/>
    <property type="evidence" value="ECO:0007669"/>
    <property type="project" value="InterPro"/>
</dbReference>
<gene>
    <name evidence="11" type="ORF">TCAL_15223</name>
</gene>
<dbReference type="EMBL" id="VCGU01000458">
    <property type="protein sequence ID" value="TRY63815.1"/>
    <property type="molecule type" value="Genomic_DNA"/>
</dbReference>
<keyword evidence="12" id="KW-1185">Reference proteome</keyword>
<dbReference type="InterPro" id="IPR005331">
    <property type="entry name" value="Sulfotransferase"/>
</dbReference>
<evidence type="ECO:0000256" key="10">
    <source>
        <dbReference type="SAM" id="SignalP"/>
    </source>
</evidence>
<dbReference type="PANTHER" id="PTHR12137">
    <property type="entry name" value="CARBOHYDRATE SULFOTRANSFERASE"/>
    <property type="match status" value="1"/>
</dbReference>
<feature type="signal peptide" evidence="10">
    <location>
        <begin position="1"/>
        <end position="25"/>
    </location>
</feature>